<keyword evidence="7 8" id="KW-0472">Membrane</keyword>
<keyword evidence="2" id="KW-0349">Heme</keyword>
<feature type="transmembrane region" description="Helical" evidence="8">
    <location>
        <begin position="63"/>
        <end position="89"/>
    </location>
</feature>
<evidence type="ECO:0000313" key="10">
    <source>
        <dbReference type="Proteomes" id="UP000319769"/>
    </source>
</evidence>
<dbReference type="OrthoDB" id="67843at2"/>
<keyword evidence="3 8" id="KW-0812">Transmembrane</keyword>
<keyword evidence="10" id="KW-1185">Reference proteome</keyword>
<dbReference type="GO" id="GO:0016020">
    <property type="term" value="C:membrane"/>
    <property type="evidence" value="ECO:0007669"/>
    <property type="project" value="UniProtKB-SubCell"/>
</dbReference>
<keyword evidence="6" id="KW-0408">Iron</keyword>
<name>A0A5N0UTI4_9PSEU</name>
<dbReference type="InterPro" id="IPR000701">
    <property type="entry name" value="SuccDH_FuR_B_TM-su"/>
</dbReference>
<evidence type="ECO:0000256" key="8">
    <source>
        <dbReference type="SAM" id="Phobius"/>
    </source>
</evidence>
<dbReference type="GO" id="GO:0046872">
    <property type="term" value="F:metal ion binding"/>
    <property type="evidence" value="ECO:0007669"/>
    <property type="project" value="UniProtKB-KW"/>
</dbReference>
<protein>
    <submittedName>
        <fullName evidence="9">Succinate dehydrogenase hydrophobic membrane anchor protein</fullName>
    </submittedName>
</protein>
<keyword evidence="5 8" id="KW-1133">Transmembrane helix</keyword>
<evidence type="ECO:0000256" key="7">
    <source>
        <dbReference type="ARBA" id="ARBA00023136"/>
    </source>
</evidence>
<keyword evidence="4" id="KW-0479">Metal-binding</keyword>
<evidence type="ECO:0000256" key="1">
    <source>
        <dbReference type="ARBA" id="ARBA00004370"/>
    </source>
</evidence>
<proteinExistence type="predicted"/>
<feature type="transmembrane region" description="Helical" evidence="8">
    <location>
        <begin position="101"/>
        <end position="126"/>
    </location>
</feature>
<comment type="caution">
    <text evidence="9">The sequence shown here is derived from an EMBL/GenBank/DDBJ whole genome shotgun (WGS) entry which is preliminary data.</text>
</comment>
<reference evidence="9" key="1">
    <citation type="submission" date="2019-09" db="EMBL/GenBank/DDBJ databases">
        <authorList>
            <person name="Teo W.F.A."/>
            <person name="Duangmal K."/>
        </authorList>
    </citation>
    <scope>NUCLEOTIDE SEQUENCE [LARGE SCALE GENOMIC DNA]</scope>
    <source>
        <strain evidence="9">K81G1</strain>
    </source>
</reference>
<dbReference type="EMBL" id="VMNW02000084">
    <property type="protein sequence ID" value="KAA9152759.1"/>
    <property type="molecule type" value="Genomic_DNA"/>
</dbReference>
<sequence>MTTTPARPAPASRGSAVRRRRAAYISLRMTGVLLAVLVLGHFASTHVITDVSGTDANFIDERWASLLWVIWDSVMLVAVLAHAVLGLWAVVADYSAGTRRLVIRATVFVVAGLLLLGGLAIIIVGASG</sequence>
<gene>
    <name evidence="9" type="ORF">FPZ12_036265</name>
</gene>
<evidence type="ECO:0000256" key="5">
    <source>
        <dbReference type="ARBA" id="ARBA00022989"/>
    </source>
</evidence>
<feature type="transmembrane region" description="Helical" evidence="8">
    <location>
        <begin position="22"/>
        <end position="43"/>
    </location>
</feature>
<dbReference type="Proteomes" id="UP000319769">
    <property type="component" value="Unassembled WGS sequence"/>
</dbReference>
<evidence type="ECO:0000256" key="4">
    <source>
        <dbReference type="ARBA" id="ARBA00022723"/>
    </source>
</evidence>
<dbReference type="Gene3D" id="1.20.1300.10">
    <property type="entry name" value="Fumarate reductase/succinate dehydrogenase, transmembrane subunit"/>
    <property type="match status" value="1"/>
</dbReference>
<evidence type="ECO:0000313" key="9">
    <source>
        <dbReference type="EMBL" id="KAA9152759.1"/>
    </source>
</evidence>
<evidence type="ECO:0000256" key="2">
    <source>
        <dbReference type="ARBA" id="ARBA00022617"/>
    </source>
</evidence>
<dbReference type="Pfam" id="PF01127">
    <property type="entry name" value="Sdh_cyt"/>
    <property type="match status" value="1"/>
</dbReference>
<accession>A0A5N0UTI4</accession>
<dbReference type="InterPro" id="IPR034804">
    <property type="entry name" value="SQR/QFR_C/D"/>
</dbReference>
<dbReference type="RefSeq" id="WP_144752267.1">
    <property type="nucleotide sequence ID" value="NZ_VMNW02000084.1"/>
</dbReference>
<evidence type="ECO:0000256" key="6">
    <source>
        <dbReference type="ARBA" id="ARBA00023004"/>
    </source>
</evidence>
<comment type="subcellular location">
    <subcellularLocation>
        <location evidence="1">Membrane</location>
    </subcellularLocation>
</comment>
<dbReference type="AlphaFoldDB" id="A0A5N0UTI4"/>
<organism evidence="9 10">
    <name type="scientific">Amycolatopsis acidicola</name>
    <dbReference type="NCBI Taxonomy" id="2596893"/>
    <lineage>
        <taxon>Bacteria</taxon>
        <taxon>Bacillati</taxon>
        <taxon>Actinomycetota</taxon>
        <taxon>Actinomycetes</taxon>
        <taxon>Pseudonocardiales</taxon>
        <taxon>Pseudonocardiaceae</taxon>
        <taxon>Amycolatopsis</taxon>
    </lineage>
</organism>
<dbReference type="SUPFAM" id="SSF81343">
    <property type="entry name" value="Fumarate reductase respiratory complex transmembrane subunits"/>
    <property type="match status" value="1"/>
</dbReference>
<evidence type="ECO:0000256" key="3">
    <source>
        <dbReference type="ARBA" id="ARBA00022692"/>
    </source>
</evidence>